<evidence type="ECO:0000313" key="1">
    <source>
        <dbReference type="EMBL" id="KAK5583974.1"/>
    </source>
</evidence>
<reference evidence="1 2" key="1">
    <citation type="submission" date="2023-11" db="EMBL/GenBank/DDBJ databases">
        <title>Dfirmibasis_genome.</title>
        <authorList>
            <person name="Edelbroek B."/>
            <person name="Kjellin J."/>
            <person name="Jerlstrom-Hultqvist J."/>
            <person name="Soderbom F."/>
        </authorList>
    </citation>
    <scope>NUCLEOTIDE SEQUENCE [LARGE SCALE GENOMIC DNA]</scope>
    <source>
        <strain evidence="1 2">TNS-C-14</strain>
    </source>
</reference>
<name>A0AAN7U1K1_9MYCE</name>
<sequence>MENKNGLSFMVYFNGEINRVYLNEIISLLPTSRDDQEEVYSLKTSTEKFLKLLSNEPILQIPQQTNNLKLSIDSPIDSNNTIDFNKLKSNSIVYIKN</sequence>
<organism evidence="1 2">
    <name type="scientific">Dictyostelium firmibasis</name>
    <dbReference type="NCBI Taxonomy" id="79012"/>
    <lineage>
        <taxon>Eukaryota</taxon>
        <taxon>Amoebozoa</taxon>
        <taxon>Evosea</taxon>
        <taxon>Eumycetozoa</taxon>
        <taxon>Dictyostelia</taxon>
        <taxon>Dictyosteliales</taxon>
        <taxon>Dictyosteliaceae</taxon>
        <taxon>Dictyostelium</taxon>
    </lineage>
</organism>
<proteinExistence type="predicted"/>
<gene>
    <name evidence="1" type="ORF">RB653_005580</name>
</gene>
<comment type="caution">
    <text evidence="1">The sequence shown here is derived from an EMBL/GenBank/DDBJ whole genome shotgun (WGS) entry which is preliminary data.</text>
</comment>
<dbReference type="EMBL" id="JAVFKY010000001">
    <property type="protein sequence ID" value="KAK5583974.1"/>
    <property type="molecule type" value="Genomic_DNA"/>
</dbReference>
<keyword evidence="2" id="KW-1185">Reference proteome</keyword>
<accession>A0AAN7U1K1</accession>
<evidence type="ECO:0000313" key="2">
    <source>
        <dbReference type="Proteomes" id="UP001344447"/>
    </source>
</evidence>
<dbReference type="Proteomes" id="UP001344447">
    <property type="component" value="Unassembled WGS sequence"/>
</dbReference>
<dbReference type="AlphaFoldDB" id="A0AAN7U1K1"/>
<protein>
    <submittedName>
        <fullName evidence="1">Uncharacterized protein</fullName>
    </submittedName>
</protein>